<gene>
    <name evidence="1" type="ORF">FRX31_026400</name>
</gene>
<sequence length="62" mass="6951">MYGRPSLGSALLALNAKRSPSAGLIVLPMWQQSDQSFKTRARVVQLNQYLLTEKNDKQKLSC</sequence>
<organism evidence="1 2">
    <name type="scientific">Thalictrum thalictroides</name>
    <name type="common">Rue-anemone</name>
    <name type="synonym">Anemone thalictroides</name>
    <dbReference type="NCBI Taxonomy" id="46969"/>
    <lineage>
        <taxon>Eukaryota</taxon>
        <taxon>Viridiplantae</taxon>
        <taxon>Streptophyta</taxon>
        <taxon>Embryophyta</taxon>
        <taxon>Tracheophyta</taxon>
        <taxon>Spermatophyta</taxon>
        <taxon>Magnoliopsida</taxon>
        <taxon>Ranunculales</taxon>
        <taxon>Ranunculaceae</taxon>
        <taxon>Thalictroideae</taxon>
        <taxon>Thalictrum</taxon>
    </lineage>
</organism>
<dbReference type="AlphaFoldDB" id="A0A7J6VFX9"/>
<proteinExistence type="predicted"/>
<keyword evidence="2" id="KW-1185">Reference proteome</keyword>
<accession>A0A7J6VFX9</accession>
<name>A0A7J6VFX9_THATH</name>
<comment type="caution">
    <text evidence="1">The sequence shown here is derived from an EMBL/GenBank/DDBJ whole genome shotgun (WGS) entry which is preliminary data.</text>
</comment>
<evidence type="ECO:0000313" key="1">
    <source>
        <dbReference type="EMBL" id="KAF5184009.1"/>
    </source>
</evidence>
<dbReference type="Proteomes" id="UP000554482">
    <property type="component" value="Unassembled WGS sequence"/>
</dbReference>
<evidence type="ECO:0000313" key="2">
    <source>
        <dbReference type="Proteomes" id="UP000554482"/>
    </source>
</evidence>
<dbReference type="EMBL" id="JABWDY010032665">
    <property type="protein sequence ID" value="KAF5184009.1"/>
    <property type="molecule type" value="Genomic_DNA"/>
</dbReference>
<reference evidence="1 2" key="1">
    <citation type="submission" date="2020-06" db="EMBL/GenBank/DDBJ databases">
        <title>Transcriptomic and genomic resources for Thalictrum thalictroides and T. hernandezii: Facilitating candidate gene discovery in an emerging model plant lineage.</title>
        <authorList>
            <person name="Arias T."/>
            <person name="Riano-Pachon D.M."/>
            <person name="Di Stilio V.S."/>
        </authorList>
    </citation>
    <scope>NUCLEOTIDE SEQUENCE [LARGE SCALE GENOMIC DNA]</scope>
    <source>
        <strain evidence="2">cv. WT478/WT964</strain>
        <tissue evidence="1">Leaves</tissue>
    </source>
</reference>
<protein>
    <submittedName>
        <fullName evidence="1">Uncharacterized protein</fullName>
    </submittedName>
</protein>